<dbReference type="Proteomes" id="UP001321186">
    <property type="component" value="Unassembled WGS sequence"/>
</dbReference>
<dbReference type="InterPro" id="IPR010105">
    <property type="entry name" value="TonB_sidphr_rcpt"/>
</dbReference>
<evidence type="ECO:0000256" key="14">
    <source>
        <dbReference type="PROSITE-ProRule" id="PRU01360"/>
    </source>
</evidence>
<evidence type="ECO:0000259" key="18">
    <source>
        <dbReference type="Pfam" id="PF07715"/>
    </source>
</evidence>
<evidence type="ECO:0000256" key="5">
    <source>
        <dbReference type="ARBA" id="ARBA00022496"/>
    </source>
</evidence>
<dbReference type="SUPFAM" id="SSF56935">
    <property type="entry name" value="Porins"/>
    <property type="match status" value="1"/>
</dbReference>
<dbReference type="InterPro" id="IPR036942">
    <property type="entry name" value="Beta-barrel_TonB_sf"/>
</dbReference>
<dbReference type="PANTHER" id="PTHR32552">
    <property type="entry name" value="FERRICHROME IRON RECEPTOR-RELATED"/>
    <property type="match status" value="1"/>
</dbReference>
<sequence length="716" mass="79491">MKKYTLFPLMLMSITTFAQRIQSDTTFVKELSEVTVTAYRNDYKIDTSISVSKMPMKDMKNPQVYNTISKNILKDQLVTNLHDALKNATGITRLWESTGRGGDGAEFYSMRGFALQPTMMNGMPNISNGTVDPANIESIEVIKGPSGTLYGGSLIAYGGLINIVTKKPYERFGGEVGYISGSYGLNRFTADINIPLGDKIFARLNVANQYVKSFQDAGFNKVFYLAPSIKINASKKLTFLFNTEFKNAEAANAPMIFLTRYAALSFKTMDLFENSYEKSYTANSLSMKNPSFSIQSQALYKLSNNWTSQTILSRSHTKTNGYYQYLWDSSNGNEFTRFISKRDGETNTVDIQQNFVGHFNLGTFKNNLLIGIDYLSSQVENYSTGWVANGVVSLVNQSDNGKLTTQGTDQLLINSAEGNSIAETKILSAYVSDVIHFTPKFSAMLSLRIDNFQGNPSIWSSDQLTSQTTFSPKFGIVYQPILNKVSIFGNYMNGFKNLSPVEVADVNGNNPSLKILTPEHANQWEVGVKTNLYKDKIALTASYYNILVSNKSMSDPNNINNTIQGGEVESKGFELSMVTSPIEGLSIITGFSHNENEVKKDTPNGGYLGLRTEEAGPANLFNFWAIYRVQNSTLKGISLGLGANYASEFNTLNRANIGSFTLPSYTIFNASLAYTINQYSINLKVDNLANTKYYAGWSTVTPQRLRSISIGFNYKF</sequence>
<keyword evidence="11 14" id="KW-0472">Membrane</keyword>
<evidence type="ECO:0000313" key="20">
    <source>
        <dbReference type="Proteomes" id="UP001321186"/>
    </source>
</evidence>
<dbReference type="NCBIfam" id="TIGR01783">
    <property type="entry name" value="TonB-siderophor"/>
    <property type="match status" value="1"/>
</dbReference>
<feature type="domain" description="TonB-dependent receptor-like beta-barrel" evidence="17">
    <location>
        <begin position="286"/>
        <end position="688"/>
    </location>
</feature>
<organism evidence="19 20">
    <name type="scientific">Aquirufa ecclesiirivi</name>
    <dbReference type="NCBI Taxonomy" id="2715124"/>
    <lineage>
        <taxon>Bacteria</taxon>
        <taxon>Pseudomonadati</taxon>
        <taxon>Bacteroidota</taxon>
        <taxon>Cytophagia</taxon>
        <taxon>Cytophagales</taxon>
        <taxon>Flectobacillaceae</taxon>
        <taxon>Aquirufa</taxon>
    </lineage>
</organism>
<name>A0ABT4JHA7_9BACT</name>
<keyword evidence="8" id="KW-0408">Iron</keyword>
<accession>A0ABT4JHA7</accession>
<protein>
    <submittedName>
        <fullName evidence="19">TonB-dependent siderophore receptor</fullName>
    </submittedName>
</protein>
<evidence type="ECO:0000256" key="6">
    <source>
        <dbReference type="ARBA" id="ARBA00022692"/>
    </source>
</evidence>
<dbReference type="Pfam" id="PF07715">
    <property type="entry name" value="Plug"/>
    <property type="match status" value="1"/>
</dbReference>
<keyword evidence="20" id="KW-1185">Reference proteome</keyword>
<evidence type="ECO:0000256" key="8">
    <source>
        <dbReference type="ARBA" id="ARBA00023004"/>
    </source>
</evidence>
<feature type="signal peptide" evidence="16">
    <location>
        <begin position="1"/>
        <end position="18"/>
    </location>
</feature>
<evidence type="ECO:0000256" key="2">
    <source>
        <dbReference type="ARBA" id="ARBA00009810"/>
    </source>
</evidence>
<evidence type="ECO:0000256" key="10">
    <source>
        <dbReference type="ARBA" id="ARBA00023077"/>
    </source>
</evidence>
<keyword evidence="13 14" id="KW-0998">Cell outer membrane</keyword>
<gene>
    <name evidence="19" type="ORF">G9H61_05770</name>
</gene>
<dbReference type="InterPro" id="IPR000531">
    <property type="entry name" value="Beta-barrel_TonB"/>
</dbReference>
<dbReference type="InterPro" id="IPR012910">
    <property type="entry name" value="Plug_dom"/>
</dbReference>
<dbReference type="Pfam" id="PF00593">
    <property type="entry name" value="TonB_dep_Rec_b-barrel"/>
    <property type="match status" value="1"/>
</dbReference>
<keyword evidence="10 15" id="KW-0798">TonB box</keyword>
<dbReference type="EMBL" id="JAANOH010000002">
    <property type="protein sequence ID" value="MCZ2474941.1"/>
    <property type="molecule type" value="Genomic_DNA"/>
</dbReference>
<feature type="domain" description="TonB-dependent receptor plug" evidence="18">
    <location>
        <begin position="59"/>
        <end position="153"/>
    </location>
</feature>
<evidence type="ECO:0000256" key="7">
    <source>
        <dbReference type="ARBA" id="ARBA00022729"/>
    </source>
</evidence>
<evidence type="ECO:0000256" key="13">
    <source>
        <dbReference type="ARBA" id="ARBA00023237"/>
    </source>
</evidence>
<keyword evidence="7 16" id="KW-0732">Signal</keyword>
<comment type="caution">
    <text evidence="19">The sequence shown here is derived from an EMBL/GenBank/DDBJ whole genome shotgun (WGS) entry which is preliminary data.</text>
</comment>
<evidence type="ECO:0000256" key="16">
    <source>
        <dbReference type="SAM" id="SignalP"/>
    </source>
</evidence>
<feature type="chain" id="PRO_5045209722" evidence="16">
    <location>
        <begin position="19"/>
        <end position="716"/>
    </location>
</feature>
<dbReference type="PANTHER" id="PTHR32552:SF68">
    <property type="entry name" value="FERRICHROME OUTER MEMBRANE TRANSPORTER_PHAGE RECEPTOR"/>
    <property type="match status" value="1"/>
</dbReference>
<keyword evidence="9" id="KW-0406">Ion transport</keyword>
<keyword evidence="12 19" id="KW-0675">Receptor</keyword>
<keyword evidence="6 14" id="KW-0812">Transmembrane</keyword>
<reference evidence="19 20" key="1">
    <citation type="submission" date="2020-03" db="EMBL/GenBank/DDBJ databases">
        <authorList>
            <person name="Pitt A."/>
            <person name="Hahn M.W."/>
        </authorList>
    </citation>
    <scope>NUCLEOTIDE SEQUENCE [LARGE SCALE GENOMIC DNA]</scope>
    <source>
        <strain evidence="19 20">5A-MARBSE</strain>
    </source>
</reference>
<proteinExistence type="inferred from homology"/>
<dbReference type="InterPro" id="IPR039426">
    <property type="entry name" value="TonB-dep_rcpt-like"/>
</dbReference>
<evidence type="ECO:0000256" key="4">
    <source>
        <dbReference type="ARBA" id="ARBA00022452"/>
    </source>
</evidence>
<evidence type="ECO:0000256" key="15">
    <source>
        <dbReference type="RuleBase" id="RU003357"/>
    </source>
</evidence>
<keyword evidence="5" id="KW-0410">Iron transport</keyword>
<evidence type="ECO:0000256" key="12">
    <source>
        <dbReference type="ARBA" id="ARBA00023170"/>
    </source>
</evidence>
<dbReference type="CDD" id="cd01347">
    <property type="entry name" value="ligand_gated_channel"/>
    <property type="match status" value="1"/>
</dbReference>
<dbReference type="RefSeq" id="WP_269009846.1">
    <property type="nucleotide sequence ID" value="NZ_JAANOH010000002.1"/>
</dbReference>
<evidence type="ECO:0000256" key="3">
    <source>
        <dbReference type="ARBA" id="ARBA00022448"/>
    </source>
</evidence>
<evidence type="ECO:0000256" key="1">
    <source>
        <dbReference type="ARBA" id="ARBA00004571"/>
    </source>
</evidence>
<evidence type="ECO:0000313" key="19">
    <source>
        <dbReference type="EMBL" id="MCZ2474941.1"/>
    </source>
</evidence>
<dbReference type="Gene3D" id="2.170.130.10">
    <property type="entry name" value="TonB-dependent receptor, plug domain"/>
    <property type="match status" value="1"/>
</dbReference>
<dbReference type="PROSITE" id="PS52016">
    <property type="entry name" value="TONB_DEPENDENT_REC_3"/>
    <property type="match status" value="1"/>
</dbReference>
<keyword evidence="4 14" id="KW-1134">Transmembrane beta strand</keyword>
<evidence type="ECO:0000259" key="17">
    <source>
        <dbReference type="Pfam" id="PF00593"/>
    </source>
</evidence>
<comment type="similarity">
    <text evidence="2 14 15">Belongs to the TonB-dependent receptor family.</text>
</comment>
<comment type="subcellular location">
    <subcellularLocation>
        <location evidence="1 14">Cell outer membrane</location>
        <topology evidence="1 14">Multi-pass membrane protein</topology>
    </subcellularLocation>
</comment>
<keyword evidence="3 14" id="KW-0813">Transport</keyword>
<evidence type="ECO:0000256" key="9">
    <source>
        <dbReference type="ARBA" id="ARBA00023065"/>
    </source>
</evidence>
<dbReference type="InterPro" id="IPR037066">
    <property type="entry name" value="Plug_dom_sf"/>
</dbReference>
<evidence type="ECO:0000256" key="11">
    <source>
        <dbReference type="ARBA" id="ARBA00023136"/>
    </source>
</evidence>
<dbReference type="Gene3D" id="2.40.170.20">
    <property type="entry name" value="TonB-dependent receptor, beta-barrel domain"/>
    <property type="match status" value="1"/>
</dbReference>